<dbReference type="SUPFAM" id="SSF56436">
    <property type="entry name" value="C-type lectin-like"/>
    <property type="match status" value="1"/>
</dbReference>
<dbReference type="InterPro" id="IPR016186">
    <property type="entry name" value="C-type_lectin-like/link_sf"/>
</dbReference>
<dbReference type="WBParaSite" id="ACRNAN_scaffold6111.g24898.t2">
    <property type="protein sequence ID" value="ACRNAN_scaffold6111.g24898.t2"/>
    <property type="gene ID" value="ACRNAN_scaffold6111.g24898"/>
</dbReference>
<dbReference type="PANTHER" id="PTHR47324:SF3">
    <property type="entry name" value="EGF-LIKE DOMAIN-CONTAINING PROTEIN"/>
    <property type="match status" value="1"/>
</dbReference>
<evidence type="ECO:0000313" key="4">
    <source>
        <dbReference type="WBParaSite" id="ACRNAN_scaffold6111.g24898.t2"/>
    </source>
</evidence>
<reference evidence="4" key="1">
    <citation type="submission" date="2022-11" db="UniProtKB">
        <authorList>
            <consortium name="WormBaseParasite"/>
        </authorList>
    </citation>
    <scope>IDENTIFICATION</scope>
</reference>
<dbReference type="InterPro" id="IPR001304">
    <property type="entry name" value="C-type_lectin-like"/>
</dbReference>
<dbReference type="PANTHER" id="PTHR47324">
    <property type="entry name" value="PROTEIN IRG-7-RELATED"/>
    <property type="match status" value="1"/>
</dbReference>
<keyword evidence="1" id="KW-0732">Signal</keyword>
<dbReference type="Proteomes" id="UP000887540">
    <property type="component" value="Unplaced"/>
</dbReference>
<dbReference type="Gene3D" id="3.10.100.10">
    <property type="entry name" value="Mannose-Binding Protein A, subunit A"/>
    <property type="match status" value="1"/>
</dbReference>
<feature type="signal peptide" evidence="1">
    <location>
        <begin position="1"/>
        <end position="18"/>
    </location>
</feature>
<dbReference type="InterPro" id="IPR053295">
    <property type="entry name" value="Innate_immunity_reg"/>
</dbReference>
<organism evidence="3 4">
    <name type="scientific">Acrobeloides nanus</name>
    <dbReference type="NCBI Taxonomy" id="290746"/>
    <lineage>
        <taxon>Eukaryota</taxon>
        <taxon>Metazoa</taxon>
        <taxon>Ecdysozoa</taxon>
        <taxon>Nematoda</taxon>
        <taxon>Chromadorea</taxon>
        <taxon>Rhabditida</taxon>
        <taxon>Tylenchina</taxon>
        <taxon>Cephalobomorpha</taxon>
        <taxon>Cephaloboidea</taxon>
        <taxon>Cephalobidae</taxon>
        <taxon>Acrobeloides</taxon>
    </lineage>
</organism>
<evidence type="ECO:0000259" key="2">
    <source>
        <dbReference type="PROSITE" id="PS50041"/>
    </source>
</evidence>
<evidence type="ECO:0000256" key="1">
    <source>
        <dbReference type="SAM" id="SignalP"/>
    </source>
</evidence>
<dbReference type="InterPro" id="IPR016187">
    <property type="entry name" value="CTDL_fold"/>
</dbReference>
<keyword evidence="3" id="KW-1185">Reference proteome</keyword>
<feature type="chain" id="PRO_5037908543" evidence="1">
    <location>
        <begin position="19"/>
        <end position="253"/>
    </location>
</feature>
<name>A0A914E8D8_9BILA</name>
<sequence length="253" mass="29176">MKLIALSIFLVVIGSALADTWVDIYRNNKQLCNSSINIDLPADKNYYQLQILVENNNLTKDLDLYLWNNLKLEKQNFGGNLIQFSIYTDCRPIDMPYYDSTKCISFSLFRMTWNEARSYCSNVYGGYLKDDLNAIDSSYLKSLTANTEYWIGLSDFETPGTFAWDRGLNKPMEPLNSGDYNLWTNGQQPEYNANKTCVTDIAGQTWYQDDCNKKKYFVCERASQQLPVGRYAFSARNCQGEYYNVKVQISPDT</sequence>
<evidence type="ECO:0000313" key="3">
    <source>
        <dbReference type="Proteomes" id="UP000887540"/>
    </source>
</evidence>
<dbReference type="SMART" id="SM00034">
    <property type="entry name" value="CLECT"/>
    <property type="match status" value="1"/>
</dbReference>
<proteinExistence type="predicted"/>
<dbReference type="PROSITE" id="PS50041">
    <property type="entry name" value="C_TYPE_LECTIN_2"/>
    <property type="match status" value="1"/>
</dbReference>
<feature type="domain" description="C-type lectin" evidence="2">
    <location>
        <begin position="99"/>
        <end position="220"/>
    </location>
</feature>
<dbReference type="CDD" id="cd00037">
    <property type="entry name" value="CLECT"/>
    <property type="match status" value="1"/>
</dbReference>
<dbReference type="AlphaFoldDB" id="A0A914E8D8"/>
<protein>
    <submittedName>
        <fullName evidence="4">C-type lectin domain-containing protein</fullName>
    </submittedName>
</protein>
<dbReference type="Pfam" id="PF00059">
    <property type="entry name" value="Lectin_C"/>
    <property type="match status" value="1"/>
</dbReference>
<accession>A0A914E8D8</accession>